<evidence type="ECO:0000313" key="8">
    <source>
        <dbReference type="EMBL" id="OGH83778.1"/>
    </source>
</evidence>
<organism evidence="8 9">
    <name type="scientific">Candidatus Magasanikbacteria bacterium RIFOXYA2_FULL_44_8</name>
    <dbReference type="NCBI Taxonomy" id="1798696"/>
    <lineage>
        <taxon>Bacteria</taxon>
        <taxon>Candidatus Magasanikiibacteriota</taxon>
    </lineage>
</organism>
<accession>A0A1F6NIW7</accession>
<keyword evidence="3 5" id="KW-0133">Cell shape</keyword>
<dbReference type="Proteomes" id="UP000177803">
    <property type="component" value="Unassembled WGS sequence"/>
</dbReference>
<keyword evidence="6" id="KW-0812">Transmembrane</keyword>
<comment type="function">
    <text evidence="5">Involved in formation and maintenance of cell shape.</text>
</comment>
<comment type="caution">
    <text evidence="8">The sequence shown here is derived from an EMBL/GenBank/DDBJ whole genome shotgun (WGS) entry which is preliminary data.</text>
</comment>
<dbReference type="NCBIfam" id="TIGR00219">
    <property type="entry name" value="mreC"/>
    <property type="match status" value="1"/>
</dbReference>
<sequence>MPYSHRIKTYLYLGFLVLIIIILHYTTILHPLENIIRRAILPATTIFHTSSIQINNRYGLFSDRKSFVAQCEKFRGDSEQKSALEAKMQTIYEENIALKQQLNFKEKSKLQITTAEVVGRDLDNINKTLLINQGSASGIQIGQGVITDSGVLIGKIIKIEQGVSVVGLVSDNQTRISALVLNKDRSLGAVEGGRGLSLTMKFIPRNEVVAVGDQVVTSGFESNIPRGILIGTIAVVENEAYKPFQQAVLIPAADLSKIILVGVLAGN</sequence>
<dbReference type="EMBL" id="MFQR01000064">
    <property type="protein sequence ID" value="OGH83778.1"/>
    <property type="molecule type" value="Genomic_DNA"/>
</dbReference>
<dbReference type="Gene3D" id="2.40.10.350">
    <property type="entry name" value="Rod shape-determining protein MreC, domain 2"/>
    <property type="match status" value="1"/>
</dbReference>
<dbReference type="InterPro" id="IPR055342">
    <property type="entry name" value="MreC_beta-barrel_core"/>
</dbReference>
<dbReference type="InterPro" id="IPR007221">
    <property type="entry name" value="MreC"/>
</dbReference>
<dbReference type="PANTHER" id="PTHR34138">
    <property type="entry name" value="CELL SHAPE-DETERMINING PROTEIN MREC"/>
    <property type="match status" value="1"/>
</dbReference>
<keyword evidence="6" id="KW-1133">Transmembrane helix</keyword>
<feature type="transmembrane region" description="Helical" evidence="6">
    <location>
        <begin position="12"/>
        <end position="32"/>
    </location>
</feature>
<evidence type="ECO:0000313" key="9">
    <source>
        <dbReference type="Proteomes" id="UP000177803"/>
    </source>
</evidence>
<name>A0A1F6NIW7_9BACT</name>
<comment type="similarity">
    <text evidence="1 5">Belongs to the MreC family.</text>
</comment>
<dbReference type="PIRSF" id="PIRSF038471">
    <property type="entry name" value="MreC"/>
    <property type="match status" value="1"/>
</dbReference>
<dbReference type="InterPro" id="IPR042175">
    <property type="entry name" value="Cell/Rod_MreC_2"/>
</dbReference>
<evidence type="ECO:0000256" key="5">
    <source>
        <dbReference type="PIRNR" id="PIRNR038471"/>
    </source>
</evidence>
<dbReference type="GO" id="GO:0005886">
    <property type="term" value="C:plasma membrane"/>
    <property type="evidence" value="ECO:0007669"/>
    <property type="project" value="TreeGrafter"/>
</dbReference>
<evidence type="ECO:0000259" key="7">
    <source>
        <dbReference type="Pfam" id="PF04085"/>
    </source>
</evidence>
<dbReference type="Gene3D" id="2.40.10.340">
    <property type="entry name" value="Rod shape-determining protein MreC, domain 1"/>
    <property type="match status" value="1"/>
</dbReference>
<proteinExistence type="inferred from homology"/>
<dbReference type="PANTHER" id="PTHR34138:SF1">
    <property type="entry name" value="CELL SHAPE-DETERMINING PROTEIN MREC"/>
    <property type="match status" value="1"/>
</dbReference>
<evidence type="ECO:0000256" key="2">
    <source>
        <dbReference type="ARBA" id="ARBA00013855"/>
    </source>
</evidence>
<dbReference type="GO" id="GO:0008360">
    <property type="term" value="P:regulation of cell shape"/>
    <property type="evidence" value="ECO:0007669"/>
    <property type="project" value="UniProtKB-KW"/>
</dbReference>
<evidence type="ECO:0000256" key="4">
    <source>
        <dbReference type="ARBA" id="ARBA00032089"/>
    </source>
</evidence>
<dbReference type="InterPro" id="IPR042177">
    <property type="entry name" value="Cell/Rod_1"/>
</dbReference>
<evidence type="ECO:0000256" key="6">
    <source>
        <dbReference type="SAM" id="Phobius"/>
    </source>
</evidence>
<dbReference type="Pfam" id="PF04085">
    <property type="entry name" value="MreC"/>
    <property type="match status" value="1"/>
</dbReference>
<reference evidence="8 9" key="1">
    <citation type="journal article" date="2016" name="Nat. Commun.">
        <title>Thousands of microbial genomes shed light on interconnected biogeochemical processes in an aquifer system.</title>
        <authorList>
            <person name="Anantharaman K."/>
            <person name="Brown C.T."/>
            <person name="Hug L.A."/>
            <person name="Sharon I."/>
            <person name="Castelle C.J."/>
            <person name="Probst A.J."/>
            <person name="Thomas B.C."/>
            <person name="Singh A."/>
            <person name="Wilkins M.J."/>
            <person name="Karaoz U."/>
            <person name="Brodie E.L."/>
            <person name="Williams K.H."/>
            <person name="Hubbard S.S."/>
            <person name="Banfield J.F."/>
        </authorList>
    </citation>
    <scope>NUCLEOTIDE SEQUENCE [LARGE SCALE GENOMIC DNA]</scope>
</reference>
<dbReference type="AlphaFoldDB" id="A0A1F6NIW7"/>
<gene>
    <name evidence="8" type="ORF">A2261_03840</name>
</gene>
<keyword evidence="6" id="KW-0472">Membrane</keyword>
<evidence type="ECO:0000256" key="1">
    <source>
        <dbReference type="ARBA" id="ARBA00009369"/>
    </source>
</evidence>
<evidence type="ECO:0000256" key="3">
    <source>
        <dbReference type="ARBA" id="ARBA00022960"/>
    </source>
</evidence>
<feature type="domain" description="Rod shape-determining protein MreC beta-barrel core" evidence="7">
    <location>
        <begin position="117"/>
        <end position="264"/>
    </location>
</feature>
<protein>
    <recommendedName>
        <fullName evidence="2 5">Cell shape-determining protein MreC</fullName>
    </recommendedName>
    <alternativeName>
        <fullName evidence="4 5">Cell shape protein MreC</fullName>
    </alternativeName>
</protein>